<evidence type="ECO:0000313" key="3">
    <source>
        <dbReference type="Proteomes" id="UP000078544"/>
    </source>
</evidence>
<organism evidence="2 3">
    <name type="scientific">Moelleriella libera RCEF 2490</name>
    <dbReference type="NCBI Taxonomy" id="1081109"/>
    <lineage>
        <taxon>Eukaryota</taxon>
        <taxon>Fungi</taxon>
        <taxon>Dikarya</taxon>
        <taxon>Ascomycota</taxon>
        <taxon>Pezizomycotina</taxon>
        <taxon>Sordariomycetes</taxon>
        <taxon>Hypocreomycetidae</taxon>
        <taxon>Hypocreales</taxon>
        <taxon>Clavicipitaceae</taxon>
        <taxon>Moelleriella</taxon>
    </lineage>
</organism>
<accession>A0A166N3D1</accession>
<feature type="compositionally biased region" description="Basic and acidic residues" evidence="1">
    <location>
        <begin position="294"/>
        <end position="320"/>
    </location>
</feature>
<evidence type="ECO:0000313" key="2">
    <source>
        <dbReference type="EMBL" id="KZZ87470.1"/>
    </source>
</evidence>
<dbReference type="EMBL" id="AZGY01000037">
    <property type="protein sequence ID" value="KZZ87470.1"/>
    <property type="molecule type" value="Genomic_DNA"/>
</dbReference>
<reference evidence="2 3" key="1">
    <citation type="journal article" date="2016" name="Genome Biol. Evol.">
        <title>Divergent and convergent evolution of fungal pathogenicity.</title>
        <authorList>
            <person name="Shang Y."/>
            <person name="Xiao G."/>
            <person name="Zheng P."/>
            <person name="Cen K."/>
            <person name="Zhan S."/>
            <person name="Wang C."/>
        </authorList>
    </citation>
    <scope>NUCLEOTIDE SEQUENCE [LARGE SCALE GENOMIC DNA]</scope>
    <source>
        <strain evidence="2 3">RCEF 2490</strain>
    </source>
</reference>
<protein>
    <submittedName>
        <fullName evidence="2">Uncharacterized protein</fullName>
    </submittedName>
</protein>
<gene>
    <name evidence="2" type="ORF">AAL_08381</name>
</gene>
<proteinExistence type="predicted"/>
<feature type="region of interest" description="Disordered" evidence="1">
    <location>
        <begin position="287"/>
        <end position="326"/>
    </location>
</feature>
<evidence type="ECO:0000256" key="1">
    <source>
        <dbReference type="SAM" id="MobiDB-lite"/>
    </source>
</evidence>
<feature type="compositionally biased region" description="Low complexity" evidence="1">
    <location>
        <begin position="161"/>
        <end position="171"/>
    </location>
</feature>
<feature type="region of interest" description="Disordered" evidence="1">
    <location>
        <begin position="161"/>
        <end position="183"/>
    </location>
</feature>
<sequence length="326" mass="35443">MNFGVFSLPDLRRQPRYHKRYITEFYPNNKRRLSGKRTGPQTLTTTTKSIQSVIPISCFILWASEYMRLCKATSRTWPAGAALLHGSAPAVSRGRPPSCSCGTASRSSSTATARALHCGKNAPVSVEGIQQQQYMLGQSALPVRQSLARWGTYTRSLPCTTTTTTANTKGTNDGVERSEDSPSLEVGWPLEARRTMKLTLPSRAECPGTESQQPQPKAEAKVKAGTSRQEYPSLLRIQVPLSPRARGAVIGWVPRDAAGSAQSRRAVEASAASCVCELRAVIASRMKQVGGAAERVDRSLEEQEGRGEETSKMKHSKIDVPGRLNG</sequence>
<name>A0A166N3D1_9HYPO</name>
<dbReference type="Proteomes" id="UP000078544">
    <property type="component" value="Unassembled WGS sequence"/>
</dbReference>
<keyword evidence="3" id="KW-1185">Reference proteome</keyword>
<feature type="region of interest" description="Disordered" evidence="1">
    <location>
        <begin position="204"/>
        <end position="227"/>
    </location>
</feature>
<comment type="caution">
    <text evidence="2">The sequence shown here is derived from an EMBL/GenBank/DDBJ whole genome shotgun (WGS) entry which is preliminary data.</text>
</comment>
<dbReference type="AlphaFoldDB" id="A0A166N3D1"/>